<evidence type="ECO:0000256" key="25">
    <source>
        <dbReference type="ARBA" id="ARBA00036868"/>
    </source>
</evidence>
<keyword evidence="22 50" id="KW-0472">Membrane</keyword>
<dbReference type="PANTHER" id="PTHR10514">
    <property type="entry name" value="ANGIOTENSIN-CONVERTING ENZYME"/>
    <property type="match status" value="1"/>
</dbReference>
<keyword evidence="9" id="KW-0964">Secreted</keyword>
<dbReference type="FunFam" id="1.10.1370.30:FF:000004">
    <property type="entry name" value="Angiotensin-converting enzyme"/>
    <property type="match status" value="2"/>
</dbReference>
<gene>
    <name evidence="51" type="ORF">J0S82_005528</name>
</gene>
<reference evidence="51" key="1">
    <citation type="journal article" date="2021" name="Evol. Appl.">
        <title>The genome of the Pyrenean desman and the effects of bottlenecks and inbreeding on the genomic landscape of an endangered species.</title>
        <authorList>
            <person name="Escoda L."/>
            <person name="Castresana J."/>
        </authorList>
    </citation>
    <scope>NUCLEOTIDE SEQUENCE</scope>
    <source>
        <strain evidence="51">IBE-C5619</strain>
    </source>
</reference>
<feature type="glycosylation site" description="N-linked (GlcNAc...) asparagine; partial" evidence="40">
    <location>
        <position position="1239"/>
    </location>
</feature>
<keyword evidence="24 40" id="KW-0325">Glycoprotein</keyword>
<comment type="similarity">
    <text evidence="6 47 48">Belongs to the peptidase M2 family.</text>
</comment>
<keyword evidence="13 50" id="KW-0812">Transmembrane</keyword>
<evidence type="ECO:0000256" key="13">
    <source>
        <dbReference type="ARBA" id="ARBA00022692"/>
    </source>
</evidence>
<dbReference type="PROSITE" id="PS52011">
    <property type="entry name" value="PEPTIDASE_M2"/>
    <property type="match status" value="3"/>
</dbReference>
<keyword evidence="15" id="KW-0732">Signal</keyword>
<evidence type="ECO:0000256" key="27">
    <source>
        <dbReference type="ARBA" id="ARBA00039858"/>
    </source>
</evidence>
<evidence type="ECO:0000256" key="6">
    <source>
        <dbReference type="ARBA" id="ARBA00008139"/>
    </source>
</evidence>
<evidence type="ECO:0000256" key="41">
    <source>
        <dbReference type="PIRSR" id="PIRSR601548-11"/>
    </source>
</evidence>
<comment type="catalytic activity">
    <reaction evidence="36">
        <text>neurotensin + H2O = neurotensin(1-11) + L-isoleucyl-L-leucine</text>
        <dbReference type="Rhea" id="RHEA:71475"/>
        <dbReference type="ChEBI" id="CHEBI:15377"/>
        <dbReference type="ChEBI" id="CHEBI:147362"/>
        <dbReference type="ChEBI" id="CHEBI:190704"/>
        <dbReference type="ChEBI" id="CHEBI:190706"/>
    </reaction>
    <physiologicalReaction direction="left-to-right" evidence="36">
        <dbReference type="Rhea" id="RHEA:71476"/>
    </physiologicalReaction>
</comment>
<dbReference type="EC" id="3.4.-.-" evidence="48"/>
<keyword evidence="17 48" id="KW-0378">Hydrolase</keyword>
<evidence type="ECO:0000256" key="50">
    <source>
        <dbReference type="SAM" id="Phobius"/>
    </source>
</evidence>
<dbReference type="GO" id="GO:0008241">
    <property type="term" value="F:peptidyl-dipeptidase activity"/>
    <property type="evidence" value="ECO:0007669"/>
    <property type="project" value="UniProtKB-EC"/>
</dbReference>
<feature type="binding site" evidence="46">
    <location>
        <position position="1036"/>
    </location>
    <ligand>
        <name>Zn(2+)</name>
        <dbReference type="ChEBI" id="CHEBI:29105"/>
        <label>2</label>
        <note>catalytic</note>
    </ligand>
</feature>
<feature type="glycosylation site" description="N-linked (GlcNAc...) asparagine" evidence="45">
    <location>
        <position position="208"/>
    </location>
</feature>
<feature type="binding site" evidence="46">
    <location>
        <position position="1064"/>
    </location>
    <ligand>
        <name>Zn(2+)</name>
        <dbReference type="ChEBI" id="CHEBI:29105"/>
        <label>2</label>
        <note>catalytic</note>
    </ligand>
</feature>
<feature type="glycosylation site" description="N-linked (GlcNAc...) asparagine; partial" evidence="40">
    <location>
        <position position="808"/>
    </location>
</feature>
<feature type="glycosylation site" description="N-linked (GlcNAc...) asparagine" evidence="45">
    <location>
        <position position="86"/>
    </location>
</feature>
<evidence type="ECO:0000256" key="18">
    <source>
        <dbReference type="ARBA" id="ARBA00022833"/>
    </source>
</evidence>
<comment type="catalytic activity">
    <reaction evidence="32">
        <text>angiotensin I + H2O = L-histidyl-L-leucine + angiotensin II</text>
        <dbReference type="Rhea" id="RHEA:63560"/>
        <dbReference type="ChEBI" id="CHEBI:15377"/>
        <dbReference type="ChEBI" id="CHEBI:58506"/>
        <dbReference type="ChEBI" id="CHEBI:147350"/>
        <dbReference type="ChEBI" id="CHEBI:147392"/>
        <dbReference type="EC" id="3.4.15.1"/>
    </reaction>
    <physiologicalReaction direction="left-to-right" evidence="32">
        <dbReference type="Rhea" id="RHEA:63561"/>
    </physiologicalReaction>
</comment>
<evidence type="ECO:0000256" key="16">
    <source>
        <dbReference type="ARBA" id="ARBA00022737"/>
    </source>
</evidence>
<feature type="glycosylation site" description="N-linked (GlcNAc...) asparagine; partial" evidence="40">
    <location>
        <position position="990"/>
    </location>
</feature>
<dbReference type="PRINTS" id="PR00791">
    <property type="entry name" value="PEPDIPTASEA"/>
</dbReference>
<evidence type="ECO:0000256" key="36">
    <source>
        <dbReference type="ARBA" id="ARBA00049273"/>
    </source>
</evidence>
<comment type="caution">
    <text evidence="51">The sequence shown here is derived from an EMBL/GenBank/DDBJ whole genome shotgun (WGS) entry which is preliminary data.</text>
</comment>
<keyword evidence="11 48" id="KW-0121">Carboxypeptidase</keyword>
<dbReference type="Gene3D" id="1.10.1370.30">
    <property type="match status" value="3"/>
</dbReference>
<evidence type="ECO:0000256" key="39">
    <source>
        <dbReference type="PIRSR" id="PIRSR601548-1"/>
    </source>
</evidence>
<feature type="non-terminal residue" evidence="51">
    <location>
        <position position="1"/>
    </location>
</feature>
<feature type="binding site" evidence="43">
    <location>
        <position position="466"/>
    </location>
    <ligand>
        <name>Zn(2+)</name>
        <dbReference type="ChEBI" id="CHEBI:29105"/>
        <label>1</label>
        <note>catalytic</note>
    </ligand>
</feature>
<organism evidence="51 52">
    <name type="scientific">Galemys pyrenaicus</name>
    <name type="common">Iberian desman</name>
    <name type="synonym">Pyrenean desman</name>
    <dbReference type="NCBI Taxonomy" id="202257"/>
    <lineage>
        <taxon>Eukaryota</taxon>
        <taxon>Metazoa</taxon>
        <taxon>Chordata</taxon>
        <taxon>Craniata</taxon>
        <taxon>Vertebrata</taxon>
        <taxon>Euteleostomi</taxon>
        <taxon>Mammalia</taxon>
        <taxon>Eutheria</taxon>
        <taxon>Laurasiatheria</taxon>
        <taxon>Eulipotyphla</taxon>
        <taxon>Talpidae</taxon>
        <taxon>Galemys</taxon>
    </lineage>
</organism>
<dbReference type="Proteomes" id="UP000700334">
    <property type="component" value="Unassembled WGS sequence"/>
</dbReference>
<evidence type="ECO:0000313" key="51">
    <source>
        <dbReference type="EMBL" id="KAG8505083.1"/>
    </source>
</evidence>
<evidence type="ECO:0000256" key="30">
    <source>
        <dbReference type="ARBA" id="ARBA00047629"/>
    </source>
</evidence>
<comment type="subunit">
    <text evidence="28">Monomer and homodimer; homodimerizes following binding to an inhibitor. Interacts with calmodulin (CALM1, CALM2 or CALM3); interaction takes place in the cytoplasmic region and regulates phosphorylation and proteolytic cleavage.</text>
</comment>
<evidence type="ECO:0000313" key="52">
    <source>
        <dbReference type="Proteomes" id="UP000700334"/>
    </source>
</evidence>
<evidence type="ECO:0000256" key="34">
    <source>
        <dbReference type="ARBA" id="ARBA00048231"/>
    </source>
</evidence>
<feature type="binding site" evidence="46">
    <location>
        <position position="1040"/>
    </location>
    <ligand>
        <name>Zn(2+)</name>
        <dbReference type="ChEBI" id="CHEBI:29105"/>
        <label>2</label>
        <note>catalytic</note>
    </ligand>
</feature>
<feature type="disulfide bond" evidence="44 47">
    <location>
        <begin position="205"/>
        <end position="213"/>
    </location>
</feature>
<evidence type="ECO:0000256" key="45">
    <source>
        <dbReference type="PIRSR" id="PIRSR601548-5"/>
    </source>
</evidence>
<keyword evidence="8" id="KW-0963">Cytoplasm</keyword>
<dbReference type="EMBL" id="JAGFMF010012271">
    <property type="protein sequence ID" value="KAG8505083.1"/>
    <property type="molecule type" value="Genomic_DNA"/>
</dbReference>
<evidence type="ECO:0000256" key="7">
    <source>
        <dbReference type="ARBA" id="ARBA00022475"/>
    </source>
</evidence>
<feature type="transmembrane region" description="Helical" evidence="50">
    <location>
        <begin position="2162"/>
        <end position="2183"/>
    </location>
</feature>
<comment type="catalytic activity">
    <reaction evidence="29">
        <text>Met-enkephalin-Arg-Phe + H2O = L-arginyl-L-phenylalanine + Met-enkephalin</text>
        <dbReference type="Rhea" id="RHEA:70675"/>
        <dbReference type="ChEBI" id="CHEBI:15377"/>
        <dbReference type="ChEBI" id="CHEBI:189868"/>
        <dbReference type="ChEBI" id="CHEBI:189869"/>
        <dbReference type="ChEBI" id="CHEBI:189870"/>
    </reaction>
    <physiologicalReaction direction="left-to-right" evidence="29">
        <dbReference type="Rhea" id="RHEA:70676"/>
    </physiologicalReaction>
</comment>
<evidence type="ECO:0000256" key="24">
    <source>
        <dbReference type="ARBA" id="ARBA00023180"/>
    </source>
</evidence>
<evidence type="ECO:0000256" key="28">
    <source>
        <dbReference type="ARBA" id="ARBA00046406"/>
    </source>
</evidence>
<evidence type="ECO:0000256" key="5">
    <source>
        <dbReference type="ARBA" id="ARBA00004613"/>
    </source>
</evidence>
<keyword evidence="52" id="KW-1185">Reference proteome</keyword>
<evidence type="ECO:0000256" key="1">
    <source>
        <dbReference type="ARBA" id="ARBA00001923"/>
    </source>
</evidence>
<evidence type="ECO:0000256" key="12">
    <source>
        <dbReference type="ARBA" id="ARBA00022670"/>
    </source>
</evidence>
<evidence type="ECO:0000256" key="32">
    <source>
        <dbReference type="ARBA" id="ARBA00047862"/>
    </source>
</evidence>
<evidence type="ECO:0000256" key="19">
    <source>
        <dbReference type="ARBA" id="ARBA00022860"/>
    </source>
</evidence>
<evidence type="ECO:0000256" key="31">
    <source>
        <dbReference type="ARBA" id="ARBA00047642"/>
    </source>
</evidence>
<feature type="glycosylation site" description="N-linked (GlcNAc...) asparagine" evidence="45">
    <location>
        <position position="557"/>
    </location>
</feature>
<dbReference type="InterPro" id="IPR001548">
    <property type="entry name" value="Peptidase_M2"/>
</dbReference>
<dbReference type="Pfam" id="PF01401">
    <property type="entry name" value="Peptidase_M2"/>
    <property type="match status" value="4"/>
</dbReference>
<evidence type="ECO:0000256" key="9">
    <source>
        <dbReference type="ARBA" id="ARBA00022525"/>
    </source>
</evidence>
<dbReference type="GO" id="GO:0004180">
    <property type="term" value="F:carboxypeptidase activity"/>
    <property type="evidence" value="ECO:0007669"/>
    <property type="project" value="UniProtKB-KW"/>
</dbReference>
<feature type="disulfide bond" evidence="47">
    <location>
        <begin position="1005"/>
        <end position="1023"/>
    </location>
</feature>
<comment type="function">
    <text evidence="26">Soluble form that is released in blood plasma and other body fluids following proteolytic cleavage in the juxtamembrane stalk region.</text>
</comment>
<evidence type="ECO:0000256" key="47">
    <source>
        <dbReference type="PROSITE-ProRule" id="PRU01355"/>
    </source>
</evidence>
<feature type="disulfide bond" evidence="44">
    <location>
        <begin position="593"/>
        <end position="605"/>
    </location>
</feature>
<evidence type="ECO:0000256" key="15">
    <source>
        <dbReference type="ARBA" id="ARBA00022729"/>
    </source>
</evidence>
<sequence length="2201" mass="252593">PSGRGTLELGRKRGGAGRWGVCRKAAAAGFYNPQSGRGAEGTVPHRAMGTAFRPGPGPLLLPPLLLLLLQPPPAALVLDPGLQPGNFSADEDGALLFAESYNSSAEQVLFQSTAASWAHDTNITEENARRQEEAALLSQEFSEAWGQKAKELYDNIWNNFKDATLKRVISAVRTLGPANLNLDKRQQYNSLLSNMSRIYSTAKVCFPNKTATCWSLDPELTNILASSRSYTRLLFAWEGWHNAVGVPLKPLYKEFTALSNEAYRSDGFSDTGDYWRSWYESSTFVEDLEHIYKQLEPLYLNLHAYVRRALYNRYGERYINLRGPIPAHLLGDMWAQSWENIYDMVVPFPDKPNLDVTSTMVQKGWNATHMFRVAEEFFTSLGLSPMPPEFWAESMLEKPNDGREVVCHASAWDFYNRKDFRIKQCTRVTMDQLSTVHHEMGHVQYYLQYKDQPVSLRQGANPGFHEAIGDVLALSVSTPTHLHKIGLLDHVTNDNESDINFLLKMALEKIAFLPFGYLVDQWRWGVFSERTPPSRYNSDWWYLRTKYQGICPPVARNETHFDAGAKFHVPNVTPYIRYFVSFVLQFQFHQALCKEANQTDSLHQCDIYKSTQAGAMLQKVLQAGSSRPWQDILMDMIGSNTLDAAPLLHYFQPLTEWLEKQNQKNGEVLGWPEYQWSPPLPSNYPEGIDLVTDEAEASKFVDEYDRQSQGVWNEYTEASWNYNTNITTENSKILLQKNLQVANHSLYYGAQAQRFDVTHFRNATMKRIMKKIQDIERAALPAKELQEYNQILMDMETTYSVANVCHANKTCLQLEPDLTHLMATSRKYDDLLWAWKGWRDKAGKNILPFFPKYVELTNKAARLNGYVDAGDSWRATYEMPSLEAELEQFYQELQPLYLNLHAYVRRALHRHYGPDFISLKGPIPAHLLGNMWAQTWSNIYDLVVPYPLAPKLEVTENMIKQGWTPRRMFEEANNFFTSMGMLPVPPEFWNKSMLEKPADGRDVVCHASAWDFFDGKDFRIKQCTSVNMEDLIVVHHEMGHIQYFMQYKDLPVTFREGANPGFHEAIGDVLALSVSTLKHLRSINLLSSKGGEYEQDINFLMKMALDKIAFIPFSYLVDQWRWRVFDNSITKENYNQEWWSLRLKYQGLCPPVPRNQEDFDPGAKFHIPANVPYIRYFIGFLIQFQFHEALCNASGHQGPLHTCDIYQSKEAGKLLADALKLGSSKPWPEAMKLITGQPNMSASPMMNYFQPLLEWLKNENERNMETLGWPEYDWLPYTGRSEGSLPATGRVNFLGMDLDEYQARVGQWVLLFLGVTLLVATLGLTHRLCSIRKNSLRRTHHGPQFGSELGRDWLIASTSNAVVLVMGTRWTCPGPSLLVLLCCGQLLPWLRTEGAHLLGNPKKNEVRQEDQQVKENVTTGPNPDTIYNETMATSFLQFYEITAQIVWNELMEATWNYVTNITKKNREDMLLKDVKRSQHMLYFGSRARLFKMANLQNPVVKRMLSKLQHIDKAALPQDDLREYNQILAYMETTYSMAQVCLNEGPCLYLEPDLQEIMATSQDEKELVWAWQGWRDAVGRPLRSIFERYVQLSNKIAMLNGYRDMGAMWRSKYESDTLEWELEQLYQELRPLYLNLHAYVRRALHRHYGPHMIDLRGPIPAHLLGNMWAQSWVNILDLVLPFPNKQPEDITKIMKVQHWRPTKMFEEADKFFTSMGLLPTPPEFWSRSMLERPTDGREVECHASAWDFYNGKDFRIKKCTEVTIEDLLSVFHQMGHIQYFMQYRNLSVIFRAGANPAFEEAVGSVITLSVSTHKHMLSKGLLSQQHQDSGDGIQGTSEGSPSQGLLPGLSGQSRREGGGEGGSHLLTVLPSPEEEVNFLMGIALEKIPFIPFAYLMDLFRWKVFDGSIHKGIYNQEWWNLRLKYQGLCPPVPRSEDDFDPGAKFHISASVPYLRYFLGLVLQFQIHEALCTASGHMGPLHRCDIYNSKTAGKLLEDVLQLGSSKPWPEVLQLMTGQTKMSAKALMRYFKPLMNWLVAENVREGETLGWPAFSCSFEGYPPLHHLPYKMSMFSTEKITDKAAFLGLELDNDQANTGQWVLLAVSFAVFLVALVLACRLYSREKQSLTRNASAQNSEDTNAPQTPPTAYFLGIAMDPRQVTRRQWILLCVCLIMVVCLIALVIRMFTQHNRKPPWMRAEWWSWD</sequence>
<evidence type="ECO:0000256" key="3">
    <source>
        <dbReference type="ARBA" id="ARBA00004251"/>
    </source>
</evidence>
<dbReference type="OrthoDB" id="10029630at2759"/>
<feature type="active site" description="Proton acceptor 1" evidence="39">
    <location>
        <position position="439"/>
    </location>
</feature>
<comment type="catalytic activity">
    <reaction evidence="25">
        <text>Release of a C-terminal dipeptide, oligopeptide-|-Xaa-Yaa, when Xaa is not Pro, and Yaa is neither Asp nor Glu. Thus, conversion of angiotensin I to angiotensin II, with increase in vasoconstrictor activity, but no action on angiotensin II.</text>
        <dbReference type="EC" id="3.4.15.1"/>
    </reaction>
</comment>
<dbReference type="GO" id="GO:0005886">
    <property type="term" value="C:plasma membrane"/>
    <property type="evidence" value="ECO:0007669"/>
    <property type="project" value="TreeGrafter"/>
</dbReference>
<keyword evidence="21 48" id="KW-0482">Metalloprotease</keyword>
<evidence type="ECO:0000256" key="37">
    <source>
        <dbReference type="ARBA" id="ARBA00049305"/>
    </source>
</evidence>
<evidence type="ECO:0000256" key="17">
    <source>
        <dbReference type="ARBA" id="ARBA00022801"/>
    </source>
</evidence>
<feature type="glycosylation site" description="N-linked (GlcNAc...) asparagine" evidence="45">
    <location>
        <position position="102"/>
    </location>
</feature>
<comment type="cofactor">
    <cofactor evidence="2">
        <name>Zn(2+)</name>
        <dbReference type="ChEBI" id="CHEBI:29105"/>
    </cofactor>
</comment>
<dbReference type="PANTHER" id="PTHR10514:SF25">
    <property type="entry name" value="ANGIOTENSIN-CONVERTING ENZYME"/>
    <property type="match status" value="1"/>
</dbReference>
<feature type="glycosylation site" description="N-linked (GlcNAc...) (complex) asparagine" evidence="40">
    <location>
        <position position="762"/>
    </location>
</feature>
<dbReference type="GO" id="GO:0006508">
    <property type="term" value="P:proteolysis"/>
    <property type="evidence" value="ECO:0007669"/>
    <property type="project" value="UniProtKB-KW"/>
</dbReference>
<comment type="catalytic activity">
    <reaction evidence="35">
        <text>substance P + H2O = substance P(1-8) + Gly-L-Leu-L-Met-NH2</text>
        <dbReference type="Rhea" id="RHEA:71463"/>
        <dbReference type="ChEBI" id="CHEBI:15377"/>
        <dbReference type="ChEBI" id="CHEBI:190692"/>
        <dbReference type="ChEBI" id="CHEBI:190694"/>
        <dbReference type="ChEBI" id="CHEBI:190699"/>
    </reaction>
    <physiologicalReaction direction="left-to-right" evidence="35">
        <dbReference type="Rhea" id="RHEA:71464"/>
    </physiologicalReaction>
</comment>
<evidence type="ECO:0000256" key="4">
    <source>
        <dbReference type="ARBA" id="ARBA00004496"/>
    </source>
</evidence>
<evidence type="ECO:0000256" key="38">
    <source>
        <dbReference type="ARBA" id="ARBA00049470"/>
    </source>
</evidence>
<keyword evidence="10" id="KW-0597">Phosphoprotein</keyword>
<keyword evidence="23 44" id="KW-1015">Disulfide bond</keyword>
<evidence type="ECO:0000256" key="20">
    <source>
        <dbReference type="ARBA" id="ARBA00022989"/>
    </source>
</evidence>
<feature type="compositionally biased region" description="Polar residues" evidence="49">
    <location>
        <begin position="1833"/>
        <end position="1842"/>
    </location>
</feature>
<dbReference type="CDD" id="cd06461">
    <property type="entry name" value="M2_ACE"/>
    <property type="match status" value="3"/>
</dbReference>
<keyword evidence="18 43" id="KW-0862">Zinc</keyword>
<feature type="active site" description="Proton donor 1" evidence="39">
    <location>
        <position position="568"/>
    </location>
</feature>
<feature type="region of interest" description="Disordered" evidence="49">
    <location>
        <begin position="1824"/>
        <end position="1865"/>
    </location>
</feature>
<feature type="disulfide bond" evidence="44 47">
    <location>
        <begin position="407"/>
        <end position="425"/>
    </location>
</feature>
<feature type="active site" description="Proton donor 2" evidence="41">
    <location>
        <position position="1166"/>
    </location>
</feature>
<evidence type="ECO:0000256" key="46">
    <source>
        <dbReference type="PIRSR" id="PIRSR601548-8"/>
    </source>
</evidence>
<evidence type="ECO:0000256" key="29">
    <source>
        <dbReference type="ARBA" id="ARBA00047529"/>
    </source>
</evidence>
<evidence type="ECO:0000256" key="22">
    <source>
        <dbReference type="ARBA" id="ARBA00023136"/>
    </source>
</evidence>
<comment type="catalytic activity">
    <reaction evidence="34">
        <text>Leu-enkephalin + H2O = L-tyrosylglycylglycine + L-phenylalanyl-L-leucine</text>
        <dbReference type="Rhea" id="RHEA:71487"/>
        <dbReference type="ChEBI" id="CHEBI:15377"/>
        <dbReference type="ChEBI" id="CHEBI:190689"/>
        <dbReference type="ChEBI" id="CHEBI:190708"/>
        <dbReference type="ChEBI" id="CHEBI:190710"/>
    </reaction>
    <physiologicalReaction direction="left-to-right" evidence="34">
        <dbReference type="Rhea" id="RHEA:71488"/>
    </physiologicalReaction>
</comment>
<comment type="caution">
    <text evidence="47">Lacks conserved residue(s) required for the propagation of feature annotation.</text>
</comment>
<feature type="disulfide bond" evidence="47">
    <location>
        <begin position="1740"/>
        <end position="1758"/>
    </location>
</feature>
<dbReference type="GO" id="GO:0046872">
    <property type="term" value="F:metal ion binding"/>
    <property type="evidence" value="ECO:0007669"/>
    <property type="project" value="UniProtKB-KW"/>
</dbReference>
<evidence type="ECO:0000256" key="23">
    <source>
        <dbReference type="ARBA" id="ARBA00023157"/>
    </source>
</evidence>
<feature type="glycosylation site" description="N-linked (GlcNAc...) asparagine" evidence="45">
    <location>
        <position position="366"/>
    </location>
</feature>
<feature type="transmembrane region" description="Helical" evidence="50">
    <location>
        <begin position="2096"/>
        <end position="2117"/>
    </location>
</feature>
<evidence type="ECO:0000256" key="43">
    <source>
        <dbReference type="PIRSR" id="PIRSR601548-3"/>
    </source>
</evidence>
<evidence type="ECO:0000256" key="2">
    <source>
        <dbReference type="ARBA" id="ARBA00001947"/>
    </source>
</evidence>
<evidence type="ECO:0000256" key="21">
    <source>
        <dbReference type="ARBA" id="ARBA00023049"/>
    </source>
</evidence>
<keyword evidence="16" id="KW-0677">Repeat</keyword>
<keyword evidence="20 50" id="KW-1133">Transmembrane helix</keyword>
<evidence type="ECO:0000256" key="40">
    <source>
        <dbReference type="PIRSR" id="PIRSR601548-10"/>
    </source>
</evidence>
<feature type="binding site" evidence="43">
    <location>
        <position position="442"/>
    </location>
    <ligand>
        <name>Zn(2+)</name>
        <dbReference type="ChEBI" id="CHEBI:29105"/>
        <label>1</label>
        <note>catalytic</note>
    </ligand>
</feature>
<feature type="binding site" evidence="43">
    <location>
        <position position="438"/>
    </location>
    <ligand>
        <name>Zn(2+)</name>
        <dbReference type="ChEBI" id="CHEBI:29105"/>
        <label>1</label>
        <note>catalytic</note>
    </ligand>
</feature>
<evidence type="ECO:0000256" key="10">
    <source>
        <dbReference type="ARBA" id="ARBA00022553"/>
    </source>
</evidence>
<evidence type="ECO:0000256" key="48">
    <source>
        <dbReference type="RuleBase" id="RU361144"/>
    </source>
</evidence>
<comment type="catalytic activity">
    <reaction evidence="31">
        <text>goralatide + H2O = N-acetyl-L-seryl-L-aspartate + L-lysyl-L-proline</text>
        <dbReference type="Rhea" id="RHEA:71455"/>
        <dbReference type="ChEBI" id="CHEBI:15377"/>
        <dbReference type="ChEBI" id="CHEBI:190701"/>
        <dbReference type="ChEBI" id="CHEBI:190702"/>
        <dbReference type="ChEBI" id="CHEBI:190703"/>
    </reaction>
    <physiologicalReaction direction="left-to-right" evidence="31">
        <dbReference type="Rhea" id="RHEA:71456"/>
    </physiologicalReaction>
</comment>
<comment type="catalytic activity">
    <reaction evidence="38">
        <text>substance P + H2O = substance P(1-9) + L-Leu-L-Met-NH2</text>
        <dbReference type="Rhea" id="RHEA:71459"/>
        <dbReference type="ChEBI" id="CHEBI:15377"/>
        <dbReference type="ChEBI" id="CHEBI:190692"/>
        <dbReference type="ChEBI" id="CHEBI:190693"/>
        <dbReference type="ChEBI" id="CHEBI:190700"/>
    </reaction>
    <physiologicalReaction direction="left-to-right" evidence="38">
        <dbReference type="Rhea" id="RHEA:71460"/>
    </physiologicalReaction>
</comment>
<keyword evidence="12 48" id="KW-0645">Protease</keyword>
<feature type="glycosylation site" description="N-linked (GlcNAc...) (complex) asparagine" evidence="40">
    <location>
        <position position="743"/>
    </location>
</feature>
<dbReference type="GO" id="GO:0003081">
    <property type="term" value="P:regulation of systemic arterial blood pressure by renin-angiotensin"/>
    <property type="evidence" value="ECO:0007669"/>
    <property type="project" value="TreeGrafter"/>
</dbReference>
<protein>
    <recommendedName>
        <fullName evidence="27 48">Angiotensin-converting enzyme</fullName>
        <ecNumber evidence="48">3.4.-.-</ecNumber>
    </recommendedName>
</protein>
<evidence type="ECO:0000256" key="14">
    <source>
        <dbReference type="ARBA" id="ARBA00022723"/>
    </source>
</evidence>
<feature type="glycosylation site" description="N-linked (GlcNAc...) asparagine" evidence="45">
    <location>
        <position position="194"/>
    </location>
</feature>
<comment type="subcellular location">
    <subcellularLocation>
        <location evidence="3">Cell membrane</location>
        <topology evidence="3">Single-pass type I membrane protein</topology>
    </subcellularLocation>
    <subcellularLocation>
        <location evidence="4">Cytoplasm</location>
    </subcellularLocation>
    <subcellularLocation>
        <location evidence="5">Secreted</location>
    </subcellularLocation>
</comment>
<comment type="catalytic activity">
    <reaction evidence="33">
        <text>Met-enkephalin + H2O = L-phenylalanyl-L-methionine + L-tyrosylglycylglycine</text>
        <dbReference type="Rhea" id="RHEA:71483"/>
        <dbReference type="ChEBI" id="CHEBI:15377"/>
        <dbReference type="ChEBI" id="CHEBI:189868"/>
        <dbReference type="ChEBI" id="CHEBI:190708"/>
        <dbReference type="ChEBI" id="CHEBI:190709"/>
    </reaction>
    <physiologicalReaction direction="left-to-right" evidence="33">
        <dbReference type="Rhea" id="RHEA:71484"/>
    </physiologicalReaction>
</comment>
<evidence type="ECO:0000256" key="35">
    <source>
        <dbReference type="ARBA" id="ARBA00049116"/>
    </source>
</evidence>
<evidence type="ECO:0000256" key="26">
    <source>
        <dbReference type="ARBA" id="ARBA00037200"/>
    </source>
</evidence>
<keyword evidence="7" id="KW-1003">Cell membrane</keyword>
<dbReference type="FunFam" id="1.10.1370.30:FF:000005">
    <property type="entry name" value="Angiotensin-converting enzyme"/>
    <property type="match status" value="1"/>
</dbReference>
<evidence type="ECO:0000256" key="11">
    <source>
        <dbReference type="ARBA" id="ARBA00022645"/>
    </source>
</evidence>
<name>A0A8J5ZBY1_GALPY</name>
<feature type="glycosylation site" description="N-linked (GlcNAc...) asparagine" evidence="40">
    <location>
        <position position="725"/>
    </location>
</feature>
<proteinExistence type="inferred from homology"/>
<feature type="active site" description="Proton acceptor 2" evidence="41">
    <location>
        <position position="1037"/>
    </location>
</feature>
<evidence type="ECO:0000256" key="44">
    <source>
        <dbReference type="PIRSR" id="PIRSR601548-4"/>
    </source>
</evidence>
<comment type="cofactor">
    <cofactor evidence="1">
        <name>chloride</name>
        <dbReference type="ChEBI" id="CHEBI:17996"/>
    </cofactor>
</comment>
<evidence type="ECO:0000256" key="49">
    <source>
        <dbReference type="SAM" id="MobiDB-lite"/>
    </source>
</evidence>
<dbReference type="GO" id="GO:0003084">
    <property type="term" value="P:positive regulation of systemic arterial blood pressure"/>
    <property type="evidence" value="ECO:0007669"/>
    <property type="project" value="TreeGrafter"/>
</dbReference>
<comment type="catalytic activity">
    <reaction evidence="37">
        <text>bradykinin + H2O = L-Phe-L-Arg + bradykinin(1-7)</text>
        <dbReference type="Rhea" id="RHEA:71451"/>
        <dbReference type="ChEBI" id="CHEBI:15377"/>
        <dbReference type="ChEBI" id="CHEBI:132988"/>
        <dbReference type="ChEBI" id="CHEBI:133147"/>
        <dbReference type="ChEBI" id="CHEBI:147352"/>
    </reaction>
    <physiologicalReaction direction="left-to-right" evidence="37">
        <dbReference type="Rhea" id="RHEA:71452"/>
    </physiologicalReaction>
</comment>
<evidence type="ECO:0000256" key="8">
    <source>
        <dbReference type="ARBA" id="ARBA00022490"/>
    </source>
</evidence>
<keyword evidence="19" id="KW-0112">Calmodulin-binding</keyword>
<dbReference type="SUPFAM" id="SSF55486">
    <property type="entry name" value="Metalloproteases ('zincins'), catalytic domain"/>
    <property type="match status" value="3"/>
</dbReference>
<evidence type="ECO:0000256" key="33">
    <source>
        <dbReference type="ARBA" id="ARBA00048012"/>
    </source>
</evidence>
<keyword evidence="14 43" id="KW-0479">Metal-binding</keyword>
<feature type="binding site" evidence="42">
    <location>
        <position position="577"/>
    </location>
    <ligand>
        <name>chloride</name>
        <dbReference type="ChEBI" id="CHEBI:17996"/>
        <label>1</label>
    </ligand>
</feature>
<dbReference type="GO" id="GO:0008237">
    <property type="term" value="F:metallopeptidase activity"/>
    <property type="evidence" value="ECO:0007669"/>
    <property type="project" value="UniProtKB-KW"/>
</dbReference>
<feature type="binding site" evidence="42">
    <location>
        <position position="279"/>
    </location>
    <ligand>
        <name>chloride</name>
        <dbReference type="ChEBI" id="CHEBI:17996"/>
        <label>1</label>
    </ligand>
</feature>
<feature type="glycosylation site" description="N-linked (GlcNAc...) asparagine" evidence="45">
    <location>
        <position position="122"/>
    </location>
</feature>
<evidence type="ECO:0000256" key="42">
    <source>
        <dbReference type="PIRSR" id="PIRSR601548-2"/>
    </source>
</evidence>
<accession>A0A8J5ZBY1</accession>
<comment type="catalytic activity">
    <reaction evidence="30">
        <text>substance P + H2O = L-Phe-L-Phe-Gly-L-Leu-L-Met-NH2 + substance P(1-6)</text>
        <dbReference type="Rhea" id="RHEA:71471"/>
        <dbReference type="ChEBI" id="CHEBI:15377"/>
        <dbReference type="ChEBI" id="CHEBI:190692"/>
        <dbReference type="ChEBI" id="CHEBI:190696"/>
        <dbReference type="ChEBI" id="CHEBI:190697"/>
    </reaction>
    <physiologicalReaction direction="left-to-right" evidence="30">
        <dbReference type="Rhea" id="RHEA:71472"/>
    </physiologicalReaction>
</comment>